<proteinExistence type="inferred from homology"/>
<keyword evidence="7" id="KW-1185">Reference proteome</keyword>
<dbReference type="Pfam" id="PF10350">
    <property type="entry name" value="DUF2428"/>
    <property type="match status" value="1"/>
</dbReference>
<dbReference type="Pfam" id="PF25150">
    <property type="entry name" value="TPR_Trm732"/>
    <property type="match status" value="1"/>
</dbReference>
<feature type="domain" description="DUF2428" evidence="3">
    <location>
        <begin position="682"/>
        <end position="919"/>
    </location>
</feature>
<dbReference type="GO" id="GO:0005829">
    <property type="term" value="C:cytosol"/>
    <property type="evidence" value="ECO:0007669"/>
    <property type="project" value="TreeGrafter"/>
</dbReference>
<feature type="domain" description="tRNA (32-2'-O)-methyltransferase regulator THADA-like C-terminal TPR repeats region" evidence="5">
    <location>
        <begin position="921"/>
        <end position="1078"/>
    </location>
</feature>
<evidence type="ECO:0000313" key="6">
    <source>
        <dbReference type="EMBL" id="OXV10616.1"/>
    </source>
</evidence>
<dbReference type="GO" id="GO:0030488">
    <property type="term" value="P:tRNA methylation"/>
    <property type="evidence" value="ECO:0007669"/>
    <property type="project" value="TreeGrafter"/>
</dbReference>
<name>A0A232M2P5_9EURO</name>
<dbReference type="Pfam" id="PF26523">
    <property type="entry name" value="Trm732_C"/>
    <property type="match status" value="1"/>
</dbReference>
<protein>
    <submittedName>
        <fullName evidence="6">Uncharacterized protein</fullName>
    </submittedName>
</protein>
<dbReference type="OrthoDB" id="289314at2759"/>
<dbReference type="Proteomes" id="UP000243515">
    <property type="component" value="Unassembled WGS sequence"/>
</dbReference>
<evidence type="ECO:0000259" key="5">
    <source>
        <dbReference type="Pfam" id="PF25151"/>
    </source>
</evidence>
<dbReference type="InterPro" id="IPR051954">
    <property type="entry name" value="tRNA_methyltransferase_THADA"/>
</dbReference>
<feature type="domain" description="tRNA (32-2'-O)-methyltransferase regulator THADA-like TPR repeats region" evidence="4">
    <location>
        <begin position="259"/>
        <end position="535"/>
    </location>
</feature>
<dbReference type="PANTHER" id="PTHR14387">
    <property type="entry name" value="THADA/DEATH RECEPTOR INTERACTING PROTEIN"/>
    <property type="match status" value="1"/>
</dbReference>
<organism evidence="6 7">
    <name type="scientific">Elaphomyces granulatus</name>
    <dbReference type="NCBI Taxonomy" id="519963"/>
    <lineage>
        <taxon>Eukaryota</taxon>
        <taxon>Fungi</taxon>
        <taxon>Dikarya</taxon>
        <taxon>Ascomycota</taxon>
        <taxon>Pezizomycotina</taxon>
        <taxon>Eurotiomycetes</taxon>
        <taxon>Eurotiomycetidae</taxon>
        <taxon>Eurotiales</taxon>
        <taxon>Elaphomycetaceae</taxon>
        <taxon>Elaphomyces</taxon>
    </lineage>
</organism>
<dbReference type="EMBL" id="NPHW01002851">
    <property type="protein sequence ID" value="OXV10616.1"/>
    <property type="molecule type" value="Genomic_DNA"/>
</dbReference>
<dbReference type="InterPro" id="IPR056842">
    <property type="entry name" value="THADA-like_TPR_C"/>
</dbReference>
<evidence type="ECO:0000313" key="7">
    <source>
        <dbReference type="Proteomes" id="UP000243515"/>
    </source>
</evidence>
<keyword evidence="2" id="KW-0819">tRNA processing</keyword>
<dbReference type="InterPro" id="IPR056843">
    <property type="entry name" value="THADA-like_TPR"/>
</dbReference>
<evidence type="ECO:0000259" key="3">
    <source>
        <dbReference type="Pfam" id="PF10350"/>
    </source>
</evidence>
<dbReference type="Pfam" id="PF25151">
    <property type="entry name" value="TPR_Trm732_C"/>
    <property type="match status" value="1"/>
</dbReference>
<sequence length="1628" mass="183036">MTISKRFLILDGLLIDSDIVARKITCVWQSLFETFSAGSLPRSHTATACNAVSAFIDAAVVSANDETRQIVLSERTWMAVFDVYLNQLKDAKPKPIKQVLGSLIKALARHTKDNEAQRIRLGVANTTAPSIMLGKPRSRLKASLISVELLIQKGAISIHELIHMFYDWLQRHHKLWEPLLAKYFDSLSLDIIQSMNTVTRFNDLDPKTKFDVLKILNLSLLLHATNAEFAPSAGSLLALICRKFEQEFGSNIAPETSASIWVAPARHIMLEHLNCLETMSNYILSPLFSVSVNGFHSFTHQLPIHSLLSGDMNDDVPLHEFTLLFSALQVSKKLGLVHEDHLFGKPCSIDERDNDALTLHSGTLGRFLFHREPSIRVATLSLLITAPSTKKPMSSVALKAILSGLPFMHADTDSQSRGEILSLIRKLMVRIRGTQAGYENPIQTGLGEAQAFLIAYVEFLESEMRSSASYQRRITALRSLYVVLNTGVDPRVNGAGALKTDRQQAPWRYNLDILTPKLFRLLLNLLFDPFDDVREISQAILELFPHEPLPASLYQSEKSYSTFSPHLIDVLSRAEALAGRTRRADHADAVARLYHIIFSLSRRGSSEPQGHHWYMSKAGVAEVILEKLEWRLTRTEGFFNPSMRDAPIHGHVSALRYIVGTPNFHSKLSDTSGKPCTKWRIIHNRIVAVCERIWLQGKPVLCVDSPEGHSEEPIDDLTVAPKDFLSYSWRALRESSLLLHATIVNPSYSPSDNEQGLQKEDYKKIGGLSFTQLAELRHRGAFSNVSQTFAACCQRCGHSNNKMIHGLLTEWYQDAVRIIRQQSSQLTRRSAGLPALITGILSSEPGGPLFDRAIAELYELSRLPATRNITDFEIELPQVHAMNCLKDIFTDTRFGPHTQFYIISALEISSESLSSSIWAIRNSGLMLFRALIIRMCRSTSRPAVDFGGTSRFDPGLRISFQRYPGLVELLSKLLDSSGYNKEFRGEIDSVPERIFPALELIGEKIPFVSTDDADSMLRRLTLQQAGNRVWAIREQAARVYVSLLNPSNIIEDISFLLAMDGSILNQNHLHGRVLCIRYSLLRLWLSPYGDWCGQLSDINSIIEDLFKKFFNIHHSPFVLAALLDVFNDTIEKGIESGKAGESTNSVDFVFEKYSINSLQSCLFDSSRFPNRASSLLLRAVLWSSTLKSIICEDPDESLLQGLFLRTCTLDTDTATWFLQRIGEFLNGKERHKQRLIDLYEFVILGNYPEDVTTSAIMSMTRLLEDALDFRTTITQDFRVRWAEIGSHLHSKSLVHTGSREMVEAEVRLHGCLLTLQSTALGGLDSSASFTEDLRRWAVKLWYALGEETEFSTRYSAAVSLNTFGRTLRRPGDTTQTSSVLLEIYLILYDMLNDDDDEIRDIAATVASWVLSHSVVYPEKSITFSPFAASDQLADFLVRSFQSSSTLFRDATRRLTGDEVHRCYNRNNKTLIPVSCLMTKYMKERTVLFEVERQNLFVDDVREIDIWTRVLSHIDASAHDRGLIEALLEWTTGGLLYLNNAAASEKGGGEPLGWSSKTEVYVLGIRVFNTAALLLQPRYLYIHSPKGGESTSIRQLLETLLEKGKAACLHDEWLSRIKSAIALSQGCNV</sequence>
<dbReference type="InterPro" id="IPR019442">
    <property type="entry name" value="THADA/TRM732_DUF2428"/>
</dbReference>
<reference evidence="6 7" key="1">
    <citation type="journal article" date="2015" name="Environ. Microbiol.">
        <title>Metagenome sequence of Elaphomyces granulatus from sporocarp tissue reveals Ascomycota ectomycorrhizal fingerprints of genome expansion and a Proteobacteria-rich microbiome.</title>
        <authorList>
            <person name="Quandt C.A."/>
            <person name="Kohler A."/>
            <person name="Hesse C.N."/>
            <person name="Sharpton T.J."/>
            <person name="Martin F."/>
            <person name="Spatafora J.W."/>
        </authorList>
    </citation>
    <scope>NUCLEOTIDE SEQUENCE [LARGE SCALE GENOMIC DNA]</scope>
    <source>
        <strain evidence="6 7">OSC145934</strain>
    </source>
</reference>
<accession>A0A232M2P5</accession>
<evidence type="ECO:0000256" key="2">
    <source>
        <dbReference type="ARBA" id="ARBA00022694"/>
    </source>
</evidence>
<dbReference type="PANTHER" id="PTHR14387:SF0">
    <property type="entry name" value="DUF2428 DOMAIN-CONTAINING PROTEIN"/>
    <property type="match status" value="1"/>
</dbReference>
<comment type="caution">
    <text evidence="6">The sequence shown here is derived from an EMBL/GenBank/DDBJ whole genome shotgun (WGS) entry which is preliminary data.</text>
</comment>
<evidence type="ECO:0000256" key="1">
    <source>
        <dbReference type="ARBA" id="ARBA00010409"/>
    </source>
</evidence>
<comment type="similarity">
    <text evidence="1">Belongs to the THADA family.</text>
</comment>
<evidence type="ECO:0000259" key="4">
    <source>
        <dbReference type="Pfam" id="PF25150"/>
    </source>
</evidence>
<gene>
    <name evidence="6" type="ORF">Egran_01625</name>
</gene>
<dbReference type="InterPro" id="IPR016024">
    <property type="entry name" value="ARM-type_fold"/>
</dbReference>
<dbReference type="SUPFAM" id="SSF48371">
    <property type="entry name" value="ARM repeat"/>
    <property type="match status" value="2"/>
</dbReference>